<name>A0A9X1TTS4_9BACT</name>
<comment type="caution">
    <text evidence="1">The sequence shown here is derived from an EMBL/GenBank/DDBJ whole genome shotgun (WGS) entry which is preliminary data.</text>
</comment>
<evidence type="ECO:0000313" key="2">
    <source>
        <dbReference type="Proteomes" id="UP001139411"/>
    </source>
</evidence>
<dbReference type="EMBL" id="JAKFFV010000008">
    <property type="protein sequence ID" value="MCF2499435.1"/>
    <property type="molecule type" value="Genomic_DNA"/>
</dbReference>
<accession>A0A9X1TTS4</accession>
<evidence type="ECO:0000313" key="1">
    <source>
        <dbReference type="EMBL" id="MCF2499435.1"/>
    </source>
</evidence>
<organism evidence="1 2">
    <name type="scientific">Dyadobacter chenhuakuii</name>
    <dbReference type="NCBI Taxonomy" id="2909339"/>
    <lineage>
        <taxon>Bacteria</taxon>
        <taxon>Pseudomonadati</taxon>
        <taxon>Bacteroidota</taxon>
        <taxon>Cytophagia</taxon>
        <taxon>Cytophagales</taxon>
        <taxon>Spirosomataceae</taxon>
        <taxon>Dyadobacter</taxon>
    </lineage>
</organism>
<dbReference type="RefSeq" id="WP_235178223.1">
    <property type="nucleotide sequence ID" value="NZ_JAKFFV010000008.1"/>
</dbReference>
<proteinExistence type="predicted"/>
<reference evidence="1" key="1">
    <citation type="submission" date="2022-01" db="EMBL/GenBank/DDBJ databases">
        <title>Novel species in genus Dyadobacter.</title>
        <authorList>
            <person name="Ma C."/>
        </authorList>
    </citation>
    <scope>NUCLEOTIDE SEQUENCE</scope>
    <source>
        <strain evidence="1">CY357</strain>
    </source>
</reference>
<gene>
    <name evidence="1" type="ORF">L0661_14015</name>
</gene>
<sequence>MGKIKTSKKNLVTSGAPLSDEAFKDMIREAEKGPFFSTQETTQIIAKWKSKYAK</sequence>
<dbReference type="Proteomes" id="UP001139411">
    <property type="component" value="Unassembled WGS sequence"/>
</dbReference>
<dbReference type="AlphaFoldDB" id="A0A9X1TTS4"/>
<protein>
    <submittedName>
        <fullName evidence="1">Uncharacterized protein</fullName>
    </submittedName>
</protein>